<dbReference type="Proteomes" id="UP000186385">
    <property type="component" value="Unassembled WGS sequence"/>
</dbReference>
<evidence type="ECO:0000313" key="8">
    <source>
        <dbReference type="EMBL" id="OXS74231.1"/>
    </source>
</evidence>
<protein>
    <submittedName>
        <fullName evidence="9">Site-specific DNA recombinase</fullName>
    </submittedName>
</protein>
<proteinExistence type="inferred from homology"/>
<comment type="similarity">
    <text evidence="1">Belongs to the site-specific recombinase resolvase family.</text>
</comment>
<name>A0A1N7C435_9BACI</name>
<sequence length="181" mass="20687">MGNIGYARVSTKDQNLDLQVDALQKENCERIFTEKASSVRDRKVFNECWDYLRKGDTLVVWKLDRLGRTTKKLLELIEELEERGINLKIITLGVDTSTPAGRLFFTIMAGLAEMERELIVERTKAGLDAARARGRLGGRPRVDQEKVEMAIKMYKSKDYSFKEIKNATGIGSSTLYRYLND</sequence>
<dbReference type="CDD" id="cd03768">
    <property type="entry name" value="SR_ResInv"/>
    <property type="match status" value="1"/>
</dbReference>
<evidence type="ECO:0000256" key="4">
    <source>
        <dbReference type="ARBA" id="ARBA00023172"/>
    </source>
</evidence>
<dbReference type="InterPro" id="IPR006118">
    <property type="entry name" value="Recombinase_CS"/>
</dbReference>
<dbReference type="InterPro" id="IPR006120">
    <property type="entry name" value="Resolvase_HTH_dom"/>
</dbReference>
<dbReference type="OrthoDB" id="9797501at2"/>
<dbReference type="InterPro" id="IPR006119">
    <property type="entry name" value="Resolv_N"/>
</dbReference>
<dbReference type="GO" id="GO:0003677">
    <property type="term" value="F:DNA binding"/>
    <property type="evidence" value="ECO:0007669"/>
    <property type="project" value="UniProtKB-KW"/>
</dbReference>
<dbReference type="PANTHER" id="PTHR30461">
    <property type="entry name" value="DNA-INVERTASE FROM LAMBDOID PROPHAGE"/>
    <property type="match status" value="1"/>
</dbReference>
<dbReference type="PANTHER" id="PTHR30461:SF2">
    <property type="entry name" value="SERINE RECOMBINASE PINE-RELATED"/>
    <property type="match status" value="1"/>
</dbReference>
<evidence type="ECO:0000256" key="6">
    <source>
        <dbReference type="PROSITE-ProRule" id="PRU10137"/>
    </source>
</evidence>
<reference evidence="11" key="2">
    <citation type="submission" date="2017-03" db="EMBL/GenBank/DDBJ databases">
        <title>Bacillus sp. V-88(T) DSM27956, whole genome shotgun sequencing project.</title>
        <authorList>
            <person name="Dastager S.G."/>
            <person name="Neurgaonkar P.S."/>
            <person name="Dharne M.S."/>
        </authorList>
    </citation>
    <scope>NUCLEOTIDE SEQUENCE [LARGE SCALE GENOMIC DNA]</scope>
    <source>
        <strain evidence="11">DSM 25145</strain>
    </source>
</reference>
<dbReference type="Proteomes" id="UP000215545">
    <property type="component" value="Unassembled WGS sequence"/>
</dbReference>
<dbReference type="AlphaFoldDB" id="A0A1N7C435"/>
<dbReference type="SMART" id="SM00857">
    <property type="entry name" value="Resolvase"/>
    <property type="match status" value="1"/>
</dbReference>
<dbReference type="FunFam" id="3.40.50.1390:FF:000001">
    <property type="entry name" value="DNA recombinase"/>
    <property type="match status" value="1"/>
</dbReference>
<dbReference type="GO" id="GO:0015074">
    <property type="term" value="P:DNA integration"/>
    <property type="evidence" value="ECO:0007669"/>
    <property type="project" value="UniProtKB-KW"/>
</dbReference>
<dbReference type="InterPro" id="IPR036162">
    <property type="entry name" value="Resolvase-like_N_sf"/>
</dbReference>
<dbReference type="RefSeq" id="WP_045850799.1">
    <property type="nucleotide sequence ID" value="NZ_FTLX01000011.1"/>
</dbReference>
<keyword evidence="3" id="KW-0238">DNA-binding</keyword>
<evidence type="ECO:0000256" key="5">
    <source>
        <dbReference type="PIRSR" id="PIRSR606118-50"/>
    </source>
</evidence>
<evidence type="ECO:0000256" key="1">
    <source>
        <dbReference type="ARBA" id="ARBA00009913"/>
    </source>
</evidence>
<reference evidence="8" key="3">
    <citation type="submission" date="2017-03" db="EMBL/GenBank/DDBJ databases">
        <authorList>
            <person name="Dastager S.G."/>
            <person name="Neurgaonkar P.S."/>
            <person name="Dharne M.S."/>
        </authorList>
    </citation>
    <scope>NUCLEOTIDE SEQUENCE</scope>
    <source>
        <strain evidence="8">DSM 25145</strain>
    </source>
</reference>
<accession>A0A1N7C435</accession>
<dbReference type="STRING" id="1017273.SAMN05443094_11159"/>
<keyword evidence="2" id="KW-0229">DNA integration</keyword>
<dbReference type="PROSITE" id="PS00398">
    <property type="entry name" value="RECOMBINASES_2"/>
    <property type="match status" value="1"/>
</dbReference>
<dbReference type="EMBL" id="MWSK01000011">
    <property type="protein sequence ID" value="OXS74231.1"/>
    <property type="molecule type" value="Genomic_DNA"/>
</dbReference>
<feature type="active site" description="O-(5'-phospho-DNA)-serine intermediate" evidence="5 6">
    <location>
        <position position="10"/>
    </location>
</feature>
<dbReference type="InterPro" id="IPR050639">
    <property type="entry name" value="SSR_resolvase"/>
</dbReference>
<evidence type="ECO:0000313" key="10">
    <source>
        <dbReference type="Proteomes" id="UP000186385"/>
    </source>
</evidence>
<keyword evidence="11" id="KW-1185">Reference proteome</keyword>
<dbReference type="PROSITE" id="PS00397">
    <property type="entry name" value="RECOMBINASES_1"/>
    <property type="match status" value="1"/>
</dbReference>
<evidence type="ECO:0000313" key="9">
    <source>
        <dbReference type="EMBL" id="SIR58345.1"/>
    </source>
</evidence>
<evidence type="ECO:0000256" key="3">
    <source>
        <dbReference type="ARBA" id="ARBA00023125"/>
    </source>
</evidence>
<dbReference type="SUPFAM" id="SSF53041">
    <property type="entry name" value="Resolvase-like"/>
    <property type="match status" value="1"/>
</dbReference>
<dbReference type="Pfam" id="PF02796">
    <property type="entry name" value="HTH_7"/>
    <property type="match status" value="1"/>
</dbReference>
<dbReference type="Pfam" id="PF00239">
    <property type="entry name" value="Resolvase"/>
    <property type="match status" value="1"/>
</dbReference>
<feature type="domain" description="Resolvase/invertase-type recombinase catalytic" evidence="7">
    <location>
        <begin position="2"/>
        <end position="134"/>
    </location>
</feature>
<keyword evidence="4" id="KW-0233">DNA recombination</keyword>
<organism evidence="9 10">
    <name type="scientific">Domibacillus enclensis</name>
    <dbReference type="NCBI Taxonomy" id="1017273"/>
    <lineage>
        <taxon>Bacteria</taxon>
        <taxon>Bacillati</taxon>
        <taxon>Bacillota</taxon>
        <taxon>Bacilli</taxon>
        <taxon>Bacillales</taxon>
        <taxon>Bacillaceae</taxon>
        <taxon>Domibacillus</taxon>
    </lineage>
</organism>
<dbReference type="PROSITE" id="PS51736">
    <property type="entry name" value="RECOMBINASES_3"/>
    <property type="match status" value="1"/>
</dbReference>
<gene>
    <name evidence="8" type="ORF">B1B05_17310</name>
    <name evidence="9" type="ORF">SAMN05443094_11159</name>
</gene>
<evidence type="ECO:0000256" key="2">
    <source>
        <dbReference type="ARBA" id="ARBA00022908"/>
    </source>
</evidence>
<reference evidence="9 10" key="1">
    <citation type="submission" date="2017-01" db="EMBL/GenBank/DDBJ databases">
        <authorList>
            <person name="Mah S.A."/>
            <person name="Swanson W.J."/>
            <person name="Moy G.W."/>
            <person name="Vacquier V.D."/>
        </authorList>
    </citation>
    <scope>NUCLEOTIDE SEQUENCE [LARGE SCALE GENOMIC DNA]</scope>
    <source>
        <strain evidence="9 10">NIO-1016</strain>
    </source>
</reference>
<dbReference type="Gene3D" id="3.40.50.1390">
    <property type="entry name" value="Resolvase, N-terminal catalytic domain"/>
    <property type="match status" value="1"/>
</dbReference>
<dbReference type="GO" id="GO:0000150">
    <property type="term" value="F:DNA strand exchange activity"/>
    <property type="evidence" value="ECO:0007669"/>
    <property type="project" value="InterPro"/>
</dbReference>
<evidence type="ECO:0000313" key="11">
    <source>
        <dbReference type="Proteomes" id="UP000215545"/>
    </source>
</evidence>
<evidence type="ECO:0000259" key="7">
    <source>
        <dbReference type="PROSITE" id="PS51736"/>
    </source>
</evidence>
<dbReference type="EMBL" id="FTLX01000011">
    <property type="protein sequence ID" value="SIR58345.1"/>
    <property type="molecule type" value="Genomic_DNA"/>
</dbReference>